<evidence type="ECO:0000256" key="3">
    <source>
        <dbReference type="SAM" id="Phobius"/>
    </source>
</evidence>
<protein>
    <submittedName>
        <fullName evidence="4">Septum formation initiator family protein</fullName>
    </submittedName>
</protein>
<keyword evidence="3" id="KW-0472">Membrane</keyword>
<sequence>MTAPARSRARTSDTRRKSRKGNAGGSARRSTQRAGTRTRAGARTGRRATAPRTTAPRSTAKSATSAPASKRGAPGSGGRRSAAEKAYARRAQRSTALLDRGAGAPAMSITRLTERGTVVALLKRCLPKSRSAFVLTMMGLLTAGLALTLWLSTQAIADSYRLESVRAENASLAERVERLQREVTRQESAASLAERARELGMVPSGDPARIIVEPDGETQLFGDPEVVDSSGGGAAQQGGTGGQ</sequence>
<dbReference type="AlphaFoldDB" id="A0A838A0P6"/>
<feature type="compositionally biased region" description="Gly residues" evidence="2">
    <location>
        <begin position="230"/>
        <end position="243"/>
    </location>
</feature>
<name>A0A838A0P6_9PSEU</name>
<evidence type="ECO:0000313" key="5">
    <source>
        <dbReference type="Proteomes" id="UP000582974"/>
    </source>
</evidence>
<dbReference type="RefSeq" id="WP_180892991.1">
    <property type="nucleotide sequence ID" value="NZ_JACCKD010000004.1"/>
</dbReference>
<keyword evidence="5" id="KW-1185">Reference proteome</keyword>
<accession>A0A838A0P6</accession>
<feature type="coiled-coil region" evidence="1">
    <location>
        <begin position="162"/>
        <end position="196"/>
    </location>
</feature>
<keyword evidence="1" id="KW-0175">Coiled coil</keyword>
<dbReference type="Proteomes" id="UP000582974">
    <property type="component" value="Unassembled WGS sequence"/>
</dbReference>
<evidence type="ECO:0000256" key="1">
    <source>
        <dbReference type="SAM" id="Coils"/>
    </source>
</evidence>
<organism evidence="4 5">
    <name type="scientific">Haloechinothrix aidingensis</name>
    <dbReference type="NCBI Taxonomy" id="2752311"/>
    <lineage>
        <taxon>Bacteria</taxon>
        <taxon>Bacillati</taxon>
        <taxon>Actinomycetota</taxon>
        <taxon>Actinomycetes</taxon>
        <taxon>Pseudonocardiales</taxon>
        <taxon>Pseudonocardiaceae</taxon>
        <taxon>Haloechinothrix</taxon>
    </lineage>
</organism>
<dbReference type="EMBL" id="JACCKD010000004">
    <property type="protein sequence ID" value="MBA0126134.1"/>
    <property type="molecule type" value="Genomic_DNA"/>
</dbReference>
<gene>
    <name evidence="4" type="ORF">H0B56_11340</name>
</gene>
<feature type="region of interest" description="Disordered" evidence="2">
    <location>
        <begin position="219"/>
        <end position="243"/>
    </location>
</feature>
<evidence type="ECO:0000313" key="4">
    <source>
        <dbReference type="EMBL" id="MBA0126134.1"/>
    </source>
</evidence>
<feature type="region of interest" description="Disordered" evidence="2">
    <location>
        <begin position="1"/>
        <end position="89"/>
    </location>
</feature>
<reference evidence="4 5" key="1">
    <citation type="submission" date="2020-07" db="EMBL/GenBank/DDBJ databases">
        <title>Genome of Haloechinothrix sp.</title>
        <authorList>
            <person name="Tang S.-K."/>
            <person name="Yang L."/>
            <person name="Zhu W.-Y."/>
        </authorList>
    </citation>
    <scope>NUCLEOTIDE SEQUENCE [LARGE SCALE GENOMIC DNA]</scope>
    <source>
        <strain evidence="4 5">YIM 98757</strain>
    </source>
</reference>
<proteinExistence type="predicted"/>
<keyword evidence="3" id="KW-0812">Transmembrane</keyword>
<evidence type="ECO:0000256" key="2">
    <source>
        <dbReference type="SAM" id="MobiDB-lite"/>
    </source>
</evidence>
<feature type="transmembrane region" description="Helical" evidence="3">
    <location>
        <begin position="132"/>
        <end position="151"/>
    </location>
</feature>
<keyword evidence="3" id="KW-1133">Transmembrane helix</keyword>
<feature type="compositionally biased region" description="Low complexity" evidence="2">
    <location>
        <begin position="26"/>
        <end position="73"/>
    </location>
</feature>
<comment type="caution">
    <text evidence="4">The sequence shown here is derived from an EMBL/GenBank/DDBJ whole genome shotgun (WGS) entry which is preliminary data.</text>
</comment>